<dbReference type="InterPro" id="IPR030677">
    <property type="entry name" value="Nnr"/>
</dbReference>
<dbReference type="STRING" id="29343.CCDG5_0599"/>
<dbReference type="EMBL" id="LM995447">
    <property type="protein sequence ID" value="CDZ23730.1"/>
    <property type="molecule type" value="Genomic_DNA"/>
</dbReference>
<feature type="binding site" evidence="18">
    <location>
        <position position="58"/>
    </location>
    <ligand>
        <name>K(+)</name>
        <dbReference type="ChEBI" id="CHEBI:29103"/>
    </ligand>
</feature>
<feature type="binding site" evidence="17">
    <location>
        <position position="332"/>
    </location>
    <ligand>
        <name>(6S)-NADPHX</name>
        <dbReference type="ChEBI" id="CHEBI:64076"/>
    </ligand>
</feature>
<evidence type="ECO:0000256" key="19">
    <source>
        <dbReference type="PIRNR" id="PIRNR017184"/>
    </source>
</evidence>
<evidence type="ECO:0000256" key="10">
    <source>
        <dbReference type="ARBA" id="ARBA00023027"/>
    </source>
</evidence>
<feature type="domain" description="YjeF N-terminal" evidence="21">
    <location>
        <begin position="9"/>
        <end position="216"/>
    </location>
</feature>
<comment type="similarity">
    <text evidence="17">Belongs to the NnrD/CARKD family.</text>
</comment>
<feature type="binding site" evidence="18">
    <location>
        <begin position="57"/>
        <end position="61"/>
    </location>
    <ligand>
        <name>(6S)-NADPHX</name>
        <dbReference type="ChEBI" id="CHEBI:64076"/>
    </ligand>
</feature>
<dbReference type="InterPro" id="IPR004443">
    <property type="entry name" value="YjeF_N_dom"/>
</dbReference>
<feature type="domain" description="YjeF C-terminal" evidence="20">
    <location>
        <begin position="226"/>
        <end position="509"/>
    </location>
</feature>
<dbReference type="SUPFAM" id="SSF53613">
    <property type="entry name" value="Ribokinase-like"/>
    <property type="match status" value="1"/>
</dbReference>
<dbReference type="Pfam" id="PF03853">
    <property type="entry name" value="YjeF_N"/>
    <property type="match status" value="1"/>
</dbReference>
<dbReference type="GO" id="GO:0110051">
    <property type="term" value="P:metabolite repair"/>
    <property type="evidence" value="ECO:0007669"/>
    <property type="project" value="TreeGrafter"/>
</dbReference>
<feature type="binding site" evidence="17">
    <location>
        <position position="383"/>
    </location>
    <ligand>
        <name>(6S)-NADPHX</name>
        <dbReference type="ChEBI" id="CHEBI:64076"/>
    </ligand>
</feature>
<sequence length="511" mass="54021">MLVVTCAQMRQMEKDAENIGISSLRLMENAGSAAARYIRESDKVAGKRCLILCGQGNNGGDGFVVARKLLEHGADVRVILVSGNPKTPEAQEMLDRLSTRQRIVYDTSDFSVCEDLISSSDIIVDAVYGTGFHGTIADETTKRLFDAVNGSSAKIYALDMPSGANADSGEASNNTIRADVTIAFAAPKIGQFLFPAANYCGKVVFVGIGLPESAYNINDSRVELLDKEMIARKIPQREKNSNKGTYGRVLCVCGSLGMAGAAYMCASGALRCGAGLVTLAVPQSIYVPVASKLNECMVYPLDSNGSGALAYSALERIKEMAKSATALVVGCGLSQNEETQQLIRSLVSDANCPVILDADGINAFAGHIDLLRTSKAELILTPHPGEMSRLCGKKIDEIQQSRLDTARSFATENGVTLVLKGANTIIASKDGHAYINPTGNPGMAKGGSGDILAGMIASFVAQGISPVDSACCGAYIHGLAGDIAAEKMSEYGMIPTDMLLEVPQIFRDMSR</sequence>
<dbReference type="GO" id="GO:0052856">
    <property type="term" value="F:NAD(P)HX epimerase activity"/>
    <property type="evidence" value="ECO:0007669"/>
    <property type="project" value="UniProtKB-UniRule"/>
</dbReference>
<dbReference type="KEGG" id="ccel:CCDG5_0599"/>
<dbReference type="GO" id="GO:0052855">
    <property type="term" value="F:ADP-dependent NAD(P)H-hydrate dehydratase activity"/>
    <property type="evidence" value="ECO:0007669"/>
    <property type="project" value="UniProtKB-UniRule"/>
</dbReference>
<keyword evidence="22" id="KW-0418">Kinase</keyword>
<dbReference type="Gene3D" id="3.40.1190.20">
    <property type="match status" value="1"/>
</dbReference>
<dbReference type="Proteomes" id="UP000032431">
    <property type="component" value="Chromosome I"/>
</dbReference>
<dbReference type="Gene3D" id="3.40.50.10260">
    <property type="entry name" value="YjeF N-terminal domain"/>
    <property type="match status" value="1"/>
</dbReference>
<dbReference type="SUPFAM" id="SSF64153">
    <property type="entry name" value="YjeF N-terminal domain-like"/>
    <property type="match status" value="1"/>
</dbReference>
<keyword evidence="23" id="KW-1185">Reference proteome</keyword>
<dbReference type="OrthoDB" id="9806925at2"/>
<comment type="subunit">
    <text evidence="17">Homotetramer.</text>
</comment>
<dbReference type="CDD" id="cd01171">
    <property type="entry name" value="YXKO-related"/>
    <property type="match status" value="1"/>
</dbReference>
<evidence type="ECO:0000256" key="9">
    <source>
        <dbReference type="ARBA" id="ARBA00022958"/>
    </source>
</evidence>
<comment type="caution">
    <text evidence="18">Lacks conserved residue(s) required for the propagation of feature annotation.</text>
</comment>
<comment type="cofactor">
    <cofactor evidence="18 19">
        <name>K(+)</name>
        <dbReference type="ChEBI" id="CHEBI:29103"/>
    </cofactor>
    <text evidence="18 19">Binds 1 potassium ion per subunit.</text>
</comment>
<evidence type="ECO:0000256" key="1">
    <source>
        <dbReference type="ARBA" id="ARBA00000013"/>
    </source>
</evidence>
<comment type="catalytic activity">
    <reaction evidence="16 17 19">
        <text>(6S)-NADPHX + ADP = AMP + phosphate + NADPH + H(+)</text>
        <dbReference type="Rhea" id="RHEA:32235"/>
        <dbReference type="ChEBI" id="CHEBI:15378"/>
        <dbReference type="ChEBI" id="CHEBI:43474"/>
        <dbReference type="ChEBI" id="CHEBI:57783"/>
        <dbReference type="ChEBI" id="CHEBI:64076"/>
        <dbReference type="ChEBI" id="CHEBI:456215"/>
        <dbReference type="ChEBI" id="CHEBI:456216"/>
        <dbReference type="EC" id="4.2.1.136"/>
    </reaction>
</comment>
<feature type="binding site" evidence="18">
    <location>
        <position position="162"/>
    </location>
    <ligand>
        <name>K(+)</name>
        <dbReference type="ChEBI" id="CHEBI:29103"/>
    </ligand>
</feature>
<dbReference type="HAMAP" id="MF_01966">
    <property type="entry name" value="NADHX_epimerase"/>
    <property type="match status" value="1"/>
</dbReference>
<evidence type="ECO:0000256" key="4">
    <source>
        <dbReference type="ARBA" id="ARBA00009524"/>
    </source>
</evidence>
<organism evidence="22 23">
    <name type="scientific">[Clostridium] cellulosi</name>
    <dbReference type="NCBI Taxonomy" id="29343"/>
    <lineage>
        <taxon>Bacteria</taxon>
        <taxon>Bacillati</taxon>
        <taxon>Bacillota</taxon>
        <taxon>Clostridia</taxon>
        <taxon>Eubacteriales</taxon>
        <taxon>Oscillospiraceae</taxon>
        <taxon>Oscillospiraceae incertae sedis</taxon>
    </lineage>
</organism>
<comment type="cofactor">
    <cofactor evidence="17">
        <name>Mg(2+)</name>
        <dbReference type="ChEBI" id="CHEBI:18420"/>
    </cofactor>
</comment>
<keyword evidence="22" id="KW-0808">Transferase</keyword>
<evidence type="ECO:0000256" key="3">
    <source>
        <dbReference type="ARBA" id="ARBA00006001"/>
    </source>
</evidence>
<gene>
    <name evidence="17" type="primary">nnrD</name>
    <name evidence="18" type="synonym">nnrE</name>
    <name evidence="22" type="ORF">CCDG5_0599</name>
</gene>
<dbReference type="NCBIfam" id="TIGR00196">
    <property type="entry name" value="yjeF_cterm"/>
    <property type="match status" value="1"/>
</dbReference>
<feature type="binding site" evidence="17">
    <location>
        <begin position="420"/>
        <end position="424"/>
    </location>
    <ligand>
        <name>AMP</name>
        <dbReference type="ChEBI" id="CHEBI:456215"/>
    </ligand>
</feature>
<evidence type="ECO:0000256" key="13">
    <source>
        <dbReference type="ARBA" id="ARBA00023268"/>
    </source>
</evidence>
<evidence type="ECO:0000256" key="5">
    <source>
        <dbReference type="ARBA" id="ARBA00022723"/>
    </source>
</evidence>
<feature type="binding site" evidence="18">
    <location>
        <position position="125"/>
    </location>
    <ligand>
        <name>K(+)</name>
        <dbReference type="ChEBI" id="CHEBI:29103"/>
    </ligand>
</feature>
<dbReference type="PANTHER" id="PTHR12592:SF0">
    <property type="entry name" value="ATP-DEPENDENT (S)-NAD(P)H-HYDRATE DEHYDRATASE"/>
    <property type="match status" value="1"/>
</dbReference>
<feature type="binding site" evidence="18">
    <location>
        <position position="159"/>
    </location>
    <ligand>
        <name>(6S)-NADPHX</name>
        <dbReference type="ChEBI" id="CHEBI:64076"/>
    </ligand>
</feature>
<dbReference type="EC" id="4.2.1.136" evidence="19"/>
<feature type="binding site" evidence="17">
    <location>
        <position position="449"/>
    </location>
    <ligand>
        <name>AMP</name>
        <dbReference type="ChEBI" id="CHEBI:456215"/>
    </ligand>
</feature>
<evidence type="ECO:0000256" key="2">
    <source>
        <dbReference type="ARBA" id="ARBA00000909"/>
    </source>
</evidence>
<evidence type="ECO:0000256" key="12">
    <source>
        <dbReference type="ARBA" id="ARBA00023239"/>
    </source>
</evidence>
<evidence type="ECO:0000313" key="23">
    <source>
        <dbReference type="Proteomes" id="UP000032431"/>
    </source>
</evidence>
<comment type="similarity">
    <text evidence="4 19">In the C-terminal section; belongs to the NnrD/CARKD family.</text>
</comment>
<comment type="similarity">
    <text evidence="18">Belongs to the NnrE/AIBP family.</text>
</comment>
<keyword evidence="8 17" id="KW-0521">NADP</keyword>
<dbReference type="GO" id="GO:0046872">
    <property type="term" value="F:metal ion binding"/>
    <property type="evidence" value="ECO:0007669"/>
    <property type="project" value="UniProtKB-UniRule"/>
</dbReference>
<dbReference type="HOGENOM" id="CLU_024853_4_1_9"/>
<comment type="catalytic activity">
    <reaction evidence="2 18 19">
        <text>(6R)-NADPHX = (6S)-NADPHX</text>
        <dbReference type="Rhea" id="RHEA:32227"/>
        <dbReference type="ChEBI" id="CHEBI:64076"/>
        <dbReference type="ChEBI" id="CHEBI:64077"/>
        <dbReference type="EC" id="5.1.99.6"/>
    </reaction>
</comment>
<evidence type="ECO:0000256" key="7">
    <source>
        <dbReference type="ARBA" id="ARBA00022840"/>
    </source>
</evidence>
<comment type="catalytic activity">
    <reaction evidence="15 17 19">
        <text>(6S)-NADHX + ADP = AMP + phosphate + NADH + H(+)</text>
        <dbReference type="Rhea" id="RHEA:32223"/>
        <dbReference type="ChEBI" id="CHEBI:15378"/>
        <dbReference type="ChEBI" id="CHEBI:43474"/>
        <dbReference type="ChEBI" id="CHEBI:57945"/>
        <dbReference type="ChEBI" id="CHEBI:64074"/>
        <dbReference type="ChEBI" id="CHEBI:456215"/>
        <dbReference type="ChEBI" id="CHEBI:456216"/>
        <dbReference type="EC" id="4.2.1.136"/>
    </reaction>
</comment>
<dbReference type="InterPro" id="IPR036652">
    <property type="entry name" value="YjeF_N_dom_sf"/>
</dbReference>
<comment type="function">
    <text evidence="14 19">Bifunctional enzyme that catalyzes the epimerization of the S- and R-forms of NAD(P)HX and the dehydration of the S-form of NAD(P)HX at the expense of ADP, which is converted to AMP. This allows the repair of both epimers of NAD(P)HX, a damaged form of NAD(P)H that is a result of enzymatic or heat-dependent hydration.</text>
</comment>
<dbReference type="Pfam" id="PF01256">
    <property type="entry name" value="Carb_kinase"/>
    <property type="match status" value="1"/>
</dbReference>
<keyword evidence="11 18" id="KW-0413">Isomerase</keyword>
<keyword evidence="10 17" id="KW-0520">NAD</keyword>
<keyword evidence="7 17" id="KW-0067">ATP-binding</keyword>
<dbReference type="PATRIC" id="fig|29343.3.peg.622"/>
<evidence type="ECO:0000259" key="20">
    <source>
        <dbReference type="PROSITE" id="PS51383"/>
    </source>
</evidence>
<feature type="binding site" evidence="17">
    <location>
        <position position="261"/>
    </location>
    <ligand>
        <name>(6S)-NADPHX</name>
        <dbReference type="ChEBI" id="CHEBI:64076"/>
    </ligand>
</feature>
<evidence type="ECO:0000256" key="6">
    <source>
        <dbReference type="ARBA" id="ARBA00022741"/>
    </source>
</evidence>
<evidence type="ECO:0000256" key="8">
    <source>
        <dbReference type="ARBA" id="ARBA00022857"/>
    </source>
</evidence>
<evidence type="ECO:0000256" key="11">
    <source>
        <dbReference type="ARBA" id="ARBA00023235"/>
    </source>
</evidence>
<protein>
    <recommendedName>
        <fullName evidence="19">Bifunctional NAD(P)H-hydrate repair enzyme</fullName>
    </recommendedName>
    <alternativeName>
        <fullName evidence="19">Nicotinamide nucleotide repair protein</fullName>
    </alternativeName>
    <domain>
        <recommendedName>
            <fullName evidence="19">ADP-dependent (S)-NAD(P)H-hydrate dehydratase</fullName>
            <ecNumber evidence="19">4.2.1.136</ecNumber>
        </recommendedName>
        <alternativeName>
            <fullName evidence="19">ADP-dependent NAD(P)HX dehydratase</fullName>
        </alternativeName>
    </domain>
    <domain>
        <recommendedName>
            <fullName evidence="19">NAD(P)H-hydrate epimerase</fullName>
            <ecNumber evidence="19">5.1.99.6</ecNumber>
        </recommendedName>
    </domain>
</protein>
<comment type="function">
    <text evidence="17">Catalyzes the dehydration of the S-form of NAD(P)HX at the expense of ADP, which is converted to AMP. Together with NAD(P)HX epimerase, which catalyzes the epimerization of the S- and R-forms, the enzyme allows the repair of both epimers of NAD(P)HX, a damaged form of NAD(P)H that is a result of enzymatic or heat-dependent hydration.</text>
</comment>
<evidence type="ECO:0000313" key="22">
    <source>
        <dbReference type="EMBL" id="CDZ23730.1"/>
    </source>
</evidence>
<accession>A0A078KRE7</accession>
<comment type="function">
    <text evidence="18">Catalyzes the epimerization of the S- and R-forms of NAD(P)HX, a damaged form of NAD(P)H that is a result of enzymatic or heat-dependent hydration. This is a prerequisite for the S-specific NAD(P)H-hydrate dehydratase to allow the repair of both epimers of NAD(P)HX.</text>
</comment>
<reference evidence="23" key="1">
    <citation type="submission" date="2014-07" db="EMBL/GenBank/DDBJ databases">
        <authorList>
            <person name="Wibberg D."/>
        </authorList>
    </citation>
    <scope>NUCLEOTIDE SEQUENCE [LARGE SCALE GENOMIC DNA]</scope>
    <source>
        <strain evidence="23">DG5</strain>
    </source>
</reference>
<evidence type="ECO:0000256" key="14">
    <source>
        <dbReference type="ARBA" id="ARBA00025153"/>
    </source>
</evidence>
<dbReference type="PIRSF" id="PIRSF017184">
    <property type="entry name" value="Nnr"/>
    <property type="match status" value="1"/>
</dbReference>
<evidence type="ECO:0000259" key="21">
    <source>
        <dbReference type="PROSITE" id="PS51385"/>
    </source>
</evidence>
<evidence type="ECO:0000256" key="15">
    <source>
        <dbReference type="ARBA" id="ARBA00048238"/>
    </source>
</evidence>
<feature type="binding site" evidence="17">
    <location>
        <position position="450"/>
    </location>
    <ligand>
        <name>(6S)-NADPHX</name>
        <dbReference type="ChEBI" id="CHEBI:64076"/>
    </ligand>
</feature>
<dbReference type="AlphaFoldDB" id="A0A078KRE7"/>
<dbReference type="GO" id="GO:0005524">
    <property type="term" value="F:ATP binding"/>
    <property type="evidence" value="ECO:0007669"/>
    <property type="project" value="UniProtKB-UniRule"/>
</dbReference>
<keyword evidence="9 18" id="KW-0630">Potassium</keyword>
<comment type="catalytic activity">
    <reaction evidence="1 18 19">
        <text>(6R)-NADHX = (6S)-NADHX</text>
        <dbReference type="Rhea" id="RHEA:32215"/>
        <dbReference type="ChEBI" id="CHEBI:64074"/>
        <dbReference type="ChEBI" id="CHEBI:64075"/>
        <dbReference type="EC" id="5.1.99.6"/>
    </reaction>
</comment>
<dbReference type="GO" id="GO:0046496">
    <property type="term" value="P:nicotinamide nucleotide metabolic process"/>
    <property type="evidence" value="ECO:0007669"/>
    <property type="project" value="UniProtKB-UniRule"/>
</dbReference>
<dbReference type="GO" id="GO:0016301">
    <property type="term" value="F:kinase activity"/>
    <property type="evidence" value="ECO:0007669"/>
    <property type="project" value="UniProtKB-KW"/>
</dbReference>
<evidence type="ECO:0000256" key="17">
    <source>
        <dbReference type="HAMAP-Rule" id="MF_01965"/>
    </source>
</evidence>
<dbReference type="EC" id="5.1.99.6" evidence="19"/>
<keyword evidence="5 18" id="KW-0479">Metal-binding</keyword>
<evidence type="ECO:0000256" key="16">
    <source>
        <dbReference type="ARBA" id="ARBA00049209"/>
    </source>
</evidence>
<feature type="binding site" evidence="18">
    <location>
        <begin position="129"/>
        <end position="135"/>
    </location>
    <ligand>
        <name>(6S)-NADPHX</name>
        <dbReference type="ChEBI" id="CHEBI:64076"/>
    </ligand>
</feature>
<keyword evidence="6 17" id="KW-0547">Nucleotide-binding</keyword>
<dbReference type="PROSITE" id="PS51383">
    <property type="entry name" value="YJEF_C_3"/>
    <property type="match status" value="1"/>
</dbReference>
<dbReference type="NCBIfam" id="TIGR00197">
    <property type="entry name" value="yjeF_nterm"/>
    <property type="match status" value="1"/>
</dbReference>
<dbReference type="InterPro" id="IPR029056">
    <property type="entry name" value="Ribokinase-like"/>
</dbReference>
<evidence type="ECO:0000256" key="18">
    <source>
        <dbReference type="HAMAP-Rule" id="MF_01966"/>
    </source>
</evidence>
<name>A0A078KRE7_9FIRM</name>
<keyword evidence="12 17" id="KW-0456">Lyase</keyword>
<comment type="similarity">
    <text evidence="3 19">In the N-terminal section; belongs to the NnrE/AIBP family.</text>
</comment>
<dbReference type="PROSITE" id="PS51385">
    <property type="entry name" value="YJEF_N"/>
    <property type="match status" value="1"/>
</dbReference>
<dbReference type="PANTHER" id="PTHR12592">
    <property type="entry name" value="ATP-DEPENDENT (S)-NAD(P)H-HYDRATE DEHYDRATASE FAMILY MEMBER"/>
    <property type="match status" value="1"/>
</dbReference>
<dbReference type="HAMAP" id="MF_01965">
    <property type="entry name" value="NADHX_dehydratase"/>
    <property type="match status" value="1"/>
</dbReference>
<keyword evidence="13" id="KW-0511">Multifunctional enzyme</keyword>
<proteinExistence type="inferred from homology"/>
<dbReference type="InterPro" id="IPR000631">
    <property type="entry name" value="CARKD"/>
</dbReference>